<dbReference type="EMBL" id="GL376621">
    <property type="status" value="NOT_ANNOTATED_CDS"/>
    <property type="molecule type" value="Genomic_DNA"/>
</dbReference>
<dbReference type="Proteomes" id="UP000019132">
    <property type="component" value="Unassembled WGS sequence"/>
</dbReference>
<accession>K3X3Y6</accession>
<dbReference type="AlphaFoldDB" id="K3X3Y6"/>
<organism evidence="1 2">
    <name type="scientific">Globisporangium ultimum (strain ATCC 200006 / CBS 805.95 / DAOM BR144)</name>
    <name type="common">Pythium ultimum</name>
    <dbReference type="NCBI Taxonomy" id="431595"/>
    <lineage>
        <taxon>Eukaryota</taxon>
        <taxon>Sar</taxon>
        <taxon>Stramenopiles</taxon>
        <taxon>Oomycota</taxon>
        <taxon>Peronosporomycetes</taxon>
        <taxon>Pythiales</taxon>
        <taxon>Pythiaceae</taxon>
        <taxon>Globisporangium</taxon>
    </lineage>
</organism>
<reference evidence="1" key="3">
    <citation type="submission" date="2015-02" db="UniProtKB">
        <authorList>
            <consortium name="EnsemblProtists"/>
        </authorList>
    </citation>
    <scope>IDENTIFICATION</scope>
    <source>
        <strain evidence="1">DAOM BR144</strain>
    </source>
</reference>
<dbReference type="VEuPathDB" id="FungiDB:PYU1_G011909"/>
<protein>
    <submittedName>
        <fullName evidence="1">Uncharacterized protein</fullName>
    </submittedName>
</protein>
<proteinExistence type="predicted"/>
<dbReference type="InterPro" id="IPR027417">
    <property type="entry name" value="P-loop_NTPase"/>
</dbReference>
<evidence type="ECO:0000313" key="1">
    <source>
        <dbReference type="EnsemblProtists" id="PYU1_T011935"/>
    </source>
</evidence>
<name>K3X3Y6_GLOUD</name>
<dbReference type="EnsemblProtists" id="PYU1_T011935">
    <property type="protein sequence ID" value="PYU1_T011935"/>
    <property type="gene ID" value="PYU1_G011909"/>
</dbReference>
<dbReference type="HOGENOM" id="CLU_1718101_0_0_1"/>
<dbReference type="eggNOG" id="ENOG502T2HQ">
    <property type="taxonomic scope" value="Eukaryota"/>
</dbReference>
<reference evidence="2" key="1">
    <citation type="journal article" date="2010" name="Genome Biol.">
        <title>Genome sequence of the necrotrophic plant pathogen Pythium ultimum reveals original pathogenicity mechanisms and effector repertoire.</title>
        <authorList>
            <person name="Levesque C.A."/>
            <person name="Brouwer H."/>
            <person name="Cano L."/>
            <person name="Hamilton J.P."/>
            <person name="Holt C."/>
            <person name="Huitema E."/>
            <person name="Raffaele S."/>
            <person name="Robideau G.P."/>
            <person name="Thines M."/>
            <person name="Win J."/>
            <person name="Zerillo M.M."/>
            <person name="Beakes G.W."/>
            <person name="Boore J.L."/>
            <person name="Busam D."/>
            <person name="Dumas B."/>
            <person name="Ferriera S."/>
            <person name="Fuerstenberg S.I."/>
            <person name="Gachon C.M."/>
            <person name="Gaulin E."/>
            <person name="Govers F."/>
            <person name="Grenville-Briggs L."/>
            <person name="Horner N."/>
            <person name="Hostetler J."/>
            <person name="Jiang R.H."/>
            <person name="Johnson J."/>
            <person name="Krajaejun T."/>
            <person name="Lin H."/>
            <person name="Meijer H.J."/>
            <person name="Moore B."/>
            <person name="Morris P."/>
            <person name="Phuntmart V."/>
            <person name="Puiu D."/>
            <person name="Shetty J."/>
            <person name="Stajich J.E."/>
            <person name="Tripathy S."/>
            <person name="Wawra S."/>
            <person name="van West P."/>
            <person name="Whitty B.R."/>
            <person name="Coutinho P.M."/>
            <person name="Henrissat B."/>
            <person name="Martin F."/>
            <person name="Thomas P.D."/>
            <person name="Tyler B.M."/>
            <person name="De Vries R.P."/>
            <person name="Kamoun S."/>
            <person name="Yandell M."/>
            <person name="Tisserat N."/>
            <person name="Buell C.R."/>
        </authorList>
    </citation>
    <scope>NUCLEOTIDE SEQUENCE</scope>
    <source>
        <strain evidence="2">DAOM:BR144</strain>
    </source>
</reference>
<reference evidence="2" key="2">
    <citation type="submission" date="2010-04" db="EMBL/GenBank/DDBJ databases">
        <authorList>
            <person name="Buell R."/>
            <person name="Hamilton J."/>
            <person name="Hostetler J."/>
        </authorList>
    </citation>
    <scope>NUCLEOTIDE SEQUENCE [LARGE SCALE GENOMIC DNA]</scope>
    <source>
        <strain evidence="2">DAOM:BR144</strain>
    </source>
</reference>
<dbReference type="InParanoid" id="K3X3Y6"/>
<dbReference type="Gene3D" id="3.40.50.300">
    <property type="entry name" value="P-loop containing nucleotide triphosphate hydrolases"/>
    <property type="match status" value="1"/>
</dbReference>
<evidence type="ECO:0000313" key="2">
    <source>
        <dbReference type="Proteomes" id="UP000019132"/>
    </source>
</evidence>
<keyword evidence="2" id="KW-1185">Reference proteome</keyword>
<sequence length="153" mass="16496">RCPRVVITTHLLEVFQNGLLRSSSNTTPDGSAETQPVEETCSALGSPPVLCEIMASTVTSGESSDIQDISPLFELQHGISTHSNALGCASTCGIPHDVVIRASEIMKSRKEGRPITPINIDGAVDLRHEDQLVLYFASIDDWTSASDENLTKF</sequence>
<dbReference type="STRING" id="431595.K3X3Y6"/>